<name>A0A917G212_9BACI</name>
<evidence type="ECO:0000313" key="1">
    <source>
        <dbReference type="EMBL" id="GGG19098.1"/>
    </source>
</evidence>
<proteinExistence type="predicted"/>
<dbReference type="Proteomes" id="UP000616608">
    <property type="component" value="Unassembled WGS sequence"/>
</dbReference>
<organism evidence="1 2">
    <name type="scientific">Lysinibacillus alkalisoli</name>
    <dbReference type="NCBI Taxonomy" id="1911548"/>
    <lineage>
        <taxon>Bacteria</taxon>
        <taxon>Bacillati</taxon>
        <taxon>Bacillota</taxon>
        <taxon>Bacilli</taxon>
        <taxon>Bacillales</taxon>
        <taxon>Bacillaceae</taxon>
        <taxon>Lysinibacillus</taxon>
    </lineage>
</organism>
<dbReference type="AlphaFoldDB" id="A0A917G212"/>
<keyword evidence="2" id="KW-1185">Reference proteome</keyword>
<comment type="caution">
    <text evidence="1">The sequence shown here is derived from an EMBL/GenBank/DDBJ whole genome shotgun (WGS) entry which is preliminary data.</text>
</comment>
<dbReference type="RefSeq" id="WP_188614120.1">
    <property type="nucleotide sequence ID" value="NZ_BMJT01000003.1"/>
</dbReference>
<reference evidence="1" key="1">
    <citation type="journal article" date="2014" name="Int. J. Syst. Evol. Microbiol.">
        <title>Complete genome sequence of Corynebacterium casei LMG S-19264T (=DSM 44701T), isolated from a smear-ripened cheese.</title>
        <authorList>
            <consortium name="US DOE Joint Genome Institute (JGI-PGF)"/>
            <person name="Walter F."/>
            <person name="Albersmeier A."/>
            <person name="Kalinowski J."/>
            <person name="Ruckert C."/>
        </authorList>
    </citation>
    <scope>NUCLEOTIDE SEQUENCE</scope>
    <source>
        <strain evidence="1">CGMCC 1.15760</strain>
    </source>
</reference>
<gene>
    <name evidence="1" type="ORF">GCM10007425_12040</name>
</gene>
<reference evidence="1" key="2">
    <citation type="submission" date="2020-09" db="EMBL/GenBank/DDBJ databases">
        <authorList>
            <person name="Sun Q."/>
            <person name="Zhou Y."/>
        </authorList>
    </citation>
    <scope>NUCLEOTIDE SEQUENCE</scope>
    <source>
        <strain evidence="1">CGMCC 1.15760</strain>
    </source>
</reference>
<accession>A0A917G212</accession>
<protein>
    <submittedName>
        <fullName evidence="1">Uncharacterized protein</fullName>
    </submittedName>
</protein>
<evidence type="ECO:0000313" key="2">
    <source>
        <dbReference type="Proteomes" id="UP000616608"/>
    </source>
</evidence>
<sequence>MTFVIIIVVAALLLFLLTTSQSKESFQFTNFVKAKSKDYIDEEMAYYKATLRNANEDAEHYMAAKLLAEFNKTYQKELLPLCEGRINGTYTAQQFITATTVLIQTTAIITMKDWRAACQELGDFAVQHGYSSNDFILMNTATVAALMTTYDNDHTASDASTDSGDGGGGE</sequence>
<dbReference type="EMBL" id="BMJT01000003">
    <property type="protein sequence ID" value="GGG19098.1"/>
    <property type="molecule type" value="Genomic_DNA"/>
</dbReference>